<gene>
    <name evidence="3" type="ORF">IWA51_05490</name>
</gene>
<dbReference type="KEGG" id="tper:IWA51_05490"/>
<accession>A0A7T3RF84</accession>
<organism evidence="3 4">
    <name type="scientific">Treponema peruense</name>
    <dbReference type="NCBI Taxonomy" id="2787628"/>
    <lineage>
        <taxon>Bacteria</taxon>
        <taxon>Pseudomonadati</taxon>
        <taxon>Spirochaetota</taxon>
        <taxon>Spirochaetia</taxon>
        <taxon>Spirochaetales</taxon>
        <taxon>Treponemataceae</taxon>
        <taxon>Treponema</taxon>
    </lineage>
</organism>
<dbReference type="Pfam" id="PF08495">
    <property type="entry name" value="FIST"/>
    <property type="match status" value="1"/>
</dbReference>
<dbReference type="SMART" id="SM01204">
    <property type="entry name" value="FIST_C"/>
    <property type="match status" value="1"/>
</dbReference>
<evidence type="ECO:0000259" key="2">
    <source>
        <dbReference type="SMART" id="SM01204"/>
    </source>
</evidence>
<dbReference type="PANTHER" id="PTHR40252">
    <property type="entry name" value="BLR0328 PROTEIN"/>
    <property type="match status" value="1"/>
</dbReference>
<dbReference type="AlphaFoldDB" id="A0A7T3RF84"/>
<name>A0A7T3RF84_9SPIR</name>
<dbReference type="InterPro" id="IPR013702">
    <property type="entry name" value="FIST_domain_N"/>
</dbReference>
<feature type="domain" description="FIST C-domain" evidence="2">
    <location>
        <begin position="234"/>
        <end position="365"/>
    </location>
</feature>
<dbReference type="RefSeq" id="WP_177527875.1">
    <property type="nucleotide sequence ID" value="NZ_CBCSHE010000006.1"/>
</dbReference>
<keyword evidence="4" id="KW-1185">Reference proteome</keyword>
<dbReference type="EMBL" id="CP064936">
    <property type="protein sequence ID" value="QQA02039.1"/>
    <property type="molecule type" value="Genomic_DNA"/>
</dbReference>
<dbReference type="Pfam" id="PF10442">
    <property type="entry name" value="FIST_C"/>
    <property type="match status" value="1"/>
</dbReference>
<dbReference type="SMART" id="SM00897">
    <property type="entry name" value="FIST"/>
    <property type="match status" value="1"/>
</dbReference>
<evidence type="ECO:0000259" key="1">
    <source>
        <dbReference type="SMART" id="SM00897"/>
    </source>
</evidence>
<evidence type="ECO:0000313" key="3">
    <source>
        <dbReference type="EMBL" id="QQA02039.1"/>
    </source>
</evidence>
<evidence type="ECO:0000313" key="4">
    <source>
        <dbReference type="Proteomes" id="UP000595224"/>
    </source>
</evidence>
<proteinExistence type="predicted"/>
<sequence length="378" mass="42161">MQRYIVSFSENADEKKALEENCTKICGCNNCAQPILIIFSSDTEGFEFYSRSLKSRFPSSTVIGCTTYSVFSSCGTASRGLSCLSVFDGIECSSGVLLEITRNPMKYRSCVTQALSSLSSYENNSYENTCCLEFTTALSRAEELVQDTLSDALSRTRIRTFGSSGGCMPSEKKTYVSLNGTVYDEACVFVLVHNTRGKIFLYRENIYSPTANKFTATSVDCEERTVYEYNGRVAADVLSRALTVPRDRLSEALFTHPMGREIDGDIYITDFDRVNEDGSISYFSRIYGYTKMILLEPDNAQRVWRETKSAVVNAVPNPSFSIAVNCESRTIFFERSGIFGDFVRNLGTYSGGFVGFSGYGEQLDFMHLNQSLVLAVFE</sequence>
<dbReference type="PANTHER" id="PTHR40252:SF2">
    <property type="entry name" value="BLR0328 PROTEIN"/>
    <property type="match status" value="1"/>
</dbReference>
<dbReference type="Proteomes" id="UP000595224">
    <property type="component" value="Chromosome"/>
</dbReference>
<reference evidence="3 4" key="1">
    <citation type="submission" date="2020-11" db="EMBL/GenBank/DDBJ databases">
        <title>Treponema Peruensis nv. sp., first commensal Treponema isolated from human feces.</title>
        <authorList>
            <person name="Belkhou C."/>
            <person name="Raes J."/>
        </authorList>
    </citation>
    <scope>NUCLEOTIDE SEQUENCE [LARGE SCALE GENOMIC DNA]</scope>
    <source>
        <strain evidence="3 4">RCC2812</strain>
    </source>
</reference>
<protein>
    <submittedName>
        <fullName evidence="3">FIST C-terminal domain-containing protein</fullName>
    </submittedName>
</protein>
<feature type="domain" description="FIST" evidence="1">
    <location>
        <begin position="33"/>
        <end position="233"/>
    </location>
</feature>
<dbReference type="InterPro" id="IPR019494">
    <property type="entry name" value="FIST_C"/>
</dbReference>